<dbReference type="EMBL" id="BLXT01003551">
    <property type="protein sequence ID" value="GFO01987.1"/>
    <property type="molecule type" value="Genomic_DNA"/>
</dbReference>
<proteinExistence type="predicted"/>
<organism evidence="2 3">
    <name type="scientific">Plakobranchus ocellatus</name>
    <dbReference type="NCBI Taxonomy" id="259542"/>
    <lineage>
        <taxon>Eukaryota</taxon>
        <taxon>Metazoa</taxon>
        <taxon>Spiralia</taxon>
        <taxon>Lophotrochozoa</taxon>
        <taxon>Mollusca</taxon>
        <taxon>Gastropoda</taxon>
        <taxon>Heterobranchia</taxon>
        <taxon>Euthyneura</taxon>
        <taxon>Panpulmonata</taxon>
        <taxon>Sacoglossa</taxon>
        <taxon>Placobranchoidea</taxon>
        <taxon>Plakobranchidae</taxon>
        <taxon>Plakobranchus</taxon>
    </lineage>
</organism>
<dbReference type="AlphaFoldDB" id="A0AAV4A3V0"/>
<dbReference type="Proteomes" id="UP000735302">
    <property type="component" value="Unassembled WGS sequence"/>
</dbReference>
<protein>
    <submittedName>
        <fullName evidence="2">Kinesin-like protein</fullName>
    </submittedName>
</protein>
<gene>
    <name evidence="2" type="ORF">PoB_002849200</name>
</gene>
<name>A0AAV4A3V0_9GAST</name>
<evidence type="ECO:0000313" key="3">
    <source>
        <dbReference type="Proteomes" id="UP000735302"/>
    </source>
</evidence>
<feature type="region of interest" description="Disordered" evidence="1">
    <location>
        <begin position="167"/>
        <end position="203"/>
    </location>
</feature>
<feature type="compositionally biased region" description="Low complexity" evidence="1">
    <location>
        <begin position="94"/>
        <end position="112"/>
    </location>
</feature>
<feature type="compositionally biased region" description="Polar residues" evidence="1">
    <location>
        <begin position="83"/>
        <end position="93"/>
    </location>
</feature>
<feature type="compositionally biased region" description="Polar residues" evidence="1">
    <location>
        <begin position="171"/>
        <end position="191"/>
    </location>
</feature>
<feature type="compositionally biased region" description="Polar residues" evidence="1">
    <location>
        <begin position="50"/>
        <end position="62"/>
    </location>
</feature>
<evidence type="ECO:0000256" key="1">
    <source>
        <dbReference type="SAM" id="MobiDB-lite"/>
    </source>
</evidence>
<sequence length="270" mass="30966">MGSGASKKSADSSSHSQITSQQRQRPSNSRRGDFQEVQVRPQGQDPQAHKANSSTSNMSARQETSREGGSSHRNRYARHAANPSPTGNNSLQHGQSAAATSRAGRSRGGQSRPDLQDDDVVFETFVHSNGREFVCAVRGGRRYYLDDWHSHEWQPFPERWYSEGRLVPMDDNTQSNSTRSHHQQNGTGESSRNADRDDREGYLKHPKRGRVETYLMEERHYVHFFFDRQTGKWLRLPIGWELHHSLVKQMVDHVERQVIQPLLFGSHLYF</sequence>
<reference evidence="2 3" key="1">
    <citation type="journal article" date="2021" name="Elife">
        <title>Chloroplast acquisition without the gene transfer in kleptoplastic sea slugs, Plakobranchus ocellatus.</title>
        <authorList>
            <person name="Maeda T."/>
            <person name="Takahashi S."/>
            <person name="Yoshida T."/>
            <person name="Shimamura S."/>
            <person name="Takaki Y."/>
            <person name="Nagai Y."/>
            <person name="Toyoda A."/>
            <person name="Suzuki Y."/>
            <person name="Arimoto A."/>
            <person name="Ishii H."/>
            <person name="Satoh N."/>
            <person name="Nishiyama T."/>
            <person name="Hasebe M."/>
            <person name="Maruyama T."/>
            <person name="Minagawa J."/>
            <person name="Obokata J."/>
            <person name="Shigenobu S."/>
        </authorList>
    </citation>
    <scope>NUCLEOTIDE SEQUENCE [LARGE SCALE GENOMIC DNA]</scope>
</reference>
<evidence type="ECO:0000313" key="2">
    <source>
        <dbReference type="EMBL" id="GFO01987.1"/>
    </source>
</evidence>
<accession>A0AAV4A3V0</accession>
<feature type="compositionally biased region" description="Low complexity" evidence="1">
    <location>
        <begin position="1"/>
        <end position="29"/>
    </location>
</feature>
<comment type="caution">
    <text evidence="2">The sequence shown here is derived from an EMBL/GenBank/DDBJ whole genome shotgun (WGS) entry which is preliminary data.</text>
</comment>
<feature type="compositionally biased region" description="Basic and acidic residues" evidence="1">
    <location>
        <begin position="192"/>
        <end position="203"/>
    </location>
</feature>
<keyword evidence="3" id="KW-1185">Reference proteome</keyword>
<feature type="region of interest" description="Disordered" evidence="1">
    <location>
        <begin position="1"/>
        <end position="116"/>
    </location>
</feature>